<gene>
    <name evidence="1" type="ORF">KX928_17145</name>
</gene>
<evidence type="ECO:0000313" key="2">
    <source>
        <dbReference type="Proteomes" id="UP001138661"/>
    </source>
</evidence>
<organism evidence="1 2">
    <name type="scientific">Roseobacter insulae</name>
    <dbReference type="NCBI Taxonomy" id="2859783"/>
    <lineage>
        <taxon>Bacteria</taxon>
        <taxon>Pseudomonadati</taxon>
        <taxon>Pseudomonadota</taxon>
        <taxon>Alphaproteobacteria</taxon>
        <taxon>Rhodobacterales</taxon>
        <taxon>Roseobacteraceae</taxon>
        <taxon>Roseobacter</taxon>
    </lineage>
</organism>
<evidence type="ECO:0000313" key="1">
    <source>
        <dbReference type="EMBL" id="MBW4709519.1"/>
    </source>
</evidence>
<dbReference type="RefSeq" id="WP_219505167.1">
    <property type="nucleotide sequence ID" value="NZ_JAHXDN010000005.1"/>
</dbReference>
<name>A0A9X1FY61_9RHOB</name>
<dbReference type="AlphaFoldDB" id="A0A9X1FY61"/>
<comment type="caution">
    <text evidence="1">The sequence shown here is derived from an EMBL/GenBank/DDBJ whole genome shotgun (WGS) entry which is preliminary data.</text>
</comment>
<dbReference type="EMBL" id="JAHXDN010000005">
    <property type="protein sequence ID" value="MBW4709519.1"/>
    <property type="molecule type" value="Genomic_DNA"/>
</dbReference>
<sequence>MPDPSIEALVVSILPRAARFEVAVLALCAFIRSCTARATDAGPLPDRIIDGTPRIMNRSLKASNGAA</sequence>
<protein>
    <submittedName>
        <fullName evidence="1">Uncharacterized protein</fullName>
    </submittedName>
</protein>
<dbReference type="Proteomes" id="UP001138661">
    <property type="component" value="Unassembled WGS sequence"/>
</dbReference>
<reference evidence="1" key="1">
    <citation type="submission" date="2021-07" db="EMBL/GenBank/DDBJ databases">
        <title>Roseobacter insulae sp. nov., isolated from a tidal flat.</title>
        <authorList>
            <person name="Park S."/>
            <person name="Yoon J.-H."/>
        </authorList>
    </citation>
    <scope>NUCLEOTIDE SEQUENCE</scope>
    <source>
        <strain evidence="1">YSTF-M11</strain>
    </source>
</reference>
<accession>A0A9X1FY61</accession>
<keyword evidence="2" id="KW-1185">Reference proteome</keyword>
<proteinExistence type="predicted"/>